<dbReference type="PANTHER" id="PTHR47992">
    <property type="entry name" value="PROTEIN PHOSPHATASE"/>
    <property type="match status" value="1"/>
</dbReference>
<feature type="domain" description="PPM-type phosphatase" evidence="1">
    <location>
        <begin position="3"/>
        <end position="236"/>
    </location>
</feature>
<dbReference type="CDD" id="cd00143">
    <property type="entry name" value="PP2Cc"/>
    <property type="match status" value="1"/>
</dbReference>
<dbReference type="GO" id="GO:0004722">
    <property type="term" value="F:protein serine/threonine phosphatase activity"/>
    <property type="evidence" value="ECO:0007669"/>
    <property type="project" value="UniProtKB-EC"/>
</dbReference>
<dbReference type="SUPFAM" id="SSF81606">
    <property type="entry name" value="PP2C-like"/>
    <property type="match status" value="1"/>
</dbReference>
<dbReference type="InterPro" id="IPR015655">
    <property type="entry name" value="PP2C"/>
</dbReference>
<sequence>MTLTAHAAARTHVGHVRRRNEDAAYAGSHLFAVADGLGGHPAGDIAAQTVINALRPHDRPAAPGDLPRLLGSAIHTASRSLREAITADPGLIGMGTTLVALLWSDTTAVIANVGDSRAYLLPAHASADTPLRRLTEDHTYRNLIADADAVPNLPARISRFLDGRPEGRSPDLTVHTIHPGDRFLLCSDGLTEAVPGKLLNEALRSPVDPPQVTDHLITLALDHGGPDNVTVIVIDMKPTT</sequence>
<dbReference type="AlphaFoldDB" id="A0A7W7QW55"/>
<comment type="caution">
    <text evidence="2">The sequence shown here is derived from an EMBL/GenBank/DDBJ whole genome shotgun (WGS) entry which is preliminary data.</text>
</comment>
<dbReference type="SMART" id="SM00331">
    <property type="entry name" value="PP2C_SIG"/>
    <property type="match status" value="1"/>
</dbReference>
<proteinExistence type="predicted"/>
<dbReference type="EC" id="3.1.3.16" evidence="2"/>
<name>A0A7W7QW55_9ACTN</name>
<keyword evidence="2" id="KW-0378">Hydrolase</keyword>
<dbReference type="Proteomes" id="UP000552644">
    <property type="component" value="Unassembled WGS sequence"/>
</dbReference>
<dbReference type="InterPro" id="IPR001932">
    <property type="entry name" value="PPM-type_phosphatase-like_dom"/>
</dbReference>
<protein>
    <submittedName>
        <fullName evidence="2">Protein phosphatase</fullName>
        <ecNumber evidence="2">3.1.3.16</ecNumber>
    </submittedName>
</protein>
<dbReference type="PROSITE" id="PS51746">
    <property type="entry name" value="PPM_2"/>
    <property type="match status" value="1"/>
</dbReference>
<dbReference type="RefSeq" id="WP_184725497.1">
    <property type="nucleotide sequence ID" value="NZ_JACHJP010000017.1"/>
</dbReference>
<dbReference type="SMART" id="SM00332">
    <property type="entry name" value="PP2Cc"/>
    <property type="match status" value="1"/>
</dbReference>
<keyword evidence="3" id="KW-1185">Reference proteome</keyword>
<accession>A0A7W7QW55</accession>
<reference evidence="2 3" key="1">
    <citation type="submission" date="2020-08" db="EMBL/GenBank/DDBJ databases">
        <title>Genomic Encyclopedia of Type Strains, Phase III (KMG-III): the genomes of soil and plant-associated and newly described type strains.</title>
        <authorList>
            <person name="Whitman W."/>
        </authorList>
    </citation>
    <scope>NUCLEOTIDE SEQUENCE [LARGE SCALE GENOMIC DNA]</scope>
    <source>
        <strain evidence="2 3">CECT 8840</strain>
    </source>
</reference>
<dbReference type="InterPro" id="IPR036457">
    <property type="entry name" value="PPM-type-like_dom_sf"/>
</dbReference>
<dbReference type="Gene3D" id="3.60.40.10">
    <property type="entry name" value="PPM-type phosphatase domain"/>
    <property type="match status" value="1"/>
</dbReference>
<evidence type="ECO:0000313" key="2">
    <source>
        <dbReference type="EMBL" id="MBB4920825.1"/>
    </source>
</evidence>
<organism evidence="2 3">
    <name type="scientific">Streptosporangium saharense</name>
    <dbReference type="NCBI Taxonomy" id="1706840"/>
    <lineage>
        <taxon>Bacteria</taxon>
        <taxon>Bacillati</taxon>
        <taxon>Actinomycetota</taxon>
        <taxon>Actinomycetes</taxon>
        <taxon>Streptosporangiales</taxon>
        <taxon>Streptosporangiaceae</taxon>
        <taxon>Streptosporangium</taxon>
    </lineage>
</organism>
<dbReference type="EMBL" id="JACHJP010000017">
    <property type="protein sequence ID" value="MBB4920825.1"/>
    <property type="molecule type" value="Genomic_DNA"/>
</dbReference>
<evidence type="ECO:0000313" key="3">
    <source>
        <dbReference type="Proteomes" id="UP000552644"/>
    </source>
</evidence>
<evidence type="ECO:0000259" key="1">
    <source>
        <dbReference type="PROSITE" id="PS51746"/>
    </source>
</evidence>
<gene>
    <name evidence="2" type="ORF">FHS44_007977</name>
</gene>
<dbReference type="Pfam" id="PF00481">
    <property type="entry name" value="PP2C"/>
    <property type="match status" value="1"/>
</dbReference>